<dbReference type="AlphaFoldDB" id="A0A8K0TIW1"/>
<accession>A0A8K0TIW1</accession>
<keyword evidence="3" id="KW-1185">Reference proteome</keyword>
<reference evidence="2" key="1">
    <citation type="journal article" date="2021" name="Nat. Commun.">
        <title>Genetic determinants of endophytism in the Arabidopsis root mycobiome.</title>
        <authorList>
            <person name="Mesny F."/>
            <person name="Miyauchi S."/>
            <person name="Thiergart T."/>
            <person name="Pickel B."/>
            <person name="Atanasova L."/>
            <person name="Karlsson M."/>
            <person name="Huettel B."/>
            <person name="Barry K.W."/>
            <person name="Haridas S."/>
            <person name="Chen C."/>
            <person name="Bauer D."/>
            <person name="Andreopoulos W."/>
            <person name="Pangilinan J."/>
            <person name="LaButti K."/>
            <person name="Riley R."/>
            <person name="Lipzen A."/>
            <person name="Clum A."/>
            <person name="Drula E."/>
            <person name="Henrissat B."/>
            <person name="Kohler A."/>
            <person name="Grigoriev I.V."/>
            <person name="Martin F.M."/>
            <person name="Hacquard S."/>
        </authorList>
    </citation>
    <scope>NUCLEOTIDE SEQUENCE</scope>
    <source>
        <strain evidence="2">MPI-CAGE-AT-0016</strain>
    </source>
</reference>
<protein>
    <recommendedName>
        <fullName evidence="4">Geranylgeranyl pyrophosphate synthetase</fullName>
    </recommendedName>
</protein>
<proteinExistence type="predicted"/>
<dbReference type="PANTHER" id="PTHR35179">
    <property type="entry name" value="PROTEIN CBG02620"/>
    <property type="match status" value="1"/>
</dbReference>
<gene>
    <name evidence="2" type="ORF">B0T11DRAFT_341481</name>
</gene>
<evidence type="ECO:0000313" key="3">
    <source>
        <dbReference type="Proteomes" id="UP000813385"/>
    </source>
</evidence>
<dbReference type="OrthoDB" id="420564at2759"/>
<evidence type="ECO:0008006" key="4">
    <source>
        <dbReference type="Google" id="ProtNLM"/>
    </source>
</evidence>
<sequence length="402" mass="44907">MAEITRQEIEDLPTPSSHAPSITNVKHLSSYNWIEAPTPTIAVPGSPALWSPPSAPRQLQKDSGFLYIGQNAARHPDSPLEPLFRALHITNPSFNLKTIDVVTDRNNIRKLLSFVSPGTNIHGTDPFTITIEFVKDTAIFCRDETKTYEIIGPNEFRGFGHNFEKVYTKDQLNGSTGHHRIITYRFGGLNFIVRHETDGYLAKPTQSYNKSGGDILSDALQSLSLTRTPAKPVAGSKLSIRREGETVPLGSTLEIKTRVAHRLLNIQDVAPQLWLSQTPNLVRAYHNRGLFPVPAVEDVAEDIDFWEERNNRDLAKLAALVHRILSLAKKIGGSVVVKYDGFGDKLQLSKISRKKMLPEDIYSLWDDAKVSQNPDFESFTDTVDKVTPAKTFPGTEKEVKKK</sequence>
<evidence type="ECO:0000313" key="2">
    <source>
        <dbReference type="EMBL" id="KAH7359370.1"/>
    </source>
</evidence>
<dbReference type="PANTHER" id="PTHR35179:SF2">
    <property type="entry name" value="START DOMAIN-CONTAINING PROTEIN"/>
    <property type="match status" value="1"/>
</dbReference>
<feature type="region of interest" description="Disordered" evidence="1">
    <location>
        <begin position="1"/>
        <end position="21"/>
    </location>
</feature>
<dbReference type="EMBL" id="JAGPXD010000004">
    <property type="protein sequence ID" value="KAH7359370.1"/>
    <property type="molecule type" value="Genomic_DNA"/>
</dbReference>
<name>A0A8K0TIW1_9PEZI</name>
<evidence type="ECO:0000256" key="1">
    <source>
        <dbReference type="SAM" id="MobiDB-lite"/>
    </source>
</evidence>
<dbReference type="Proteomes" id="UP000813385">
    <property type="component" value="Unassembled WGS sequence"/>
</dbReference>
<comment type="caution">
    <text evidence="2">The sequence shown here is derived from an EMBL/GenBank/DDBJ whole genome shotgun (WGS) entry which is preliminary data.</text>
</comment>
<organism evidence="2 3">
    <name type="scientific">Plectosphaerella cucumerina</name>
    <dbReference type="NCBI Taxonomy" id="40658"/>
    <lineage>
        <taxon>Eukaryota</taxon>
        <taxon>Fungi</taxon>
        <taxon>Dikarya</taxon>
        <taxon>Ascomycota</taxon>
        <taxon>Pezizomycotina</taxon>
        <taxon>Sordariomycetes</taxon>
        <taxon>Hypocreomycetidae</taxon>
        <taxon>Glomerellales</taxon>
        <taxon>Plectosphaerellaceae</taxon>
        <taxon>Plectosphaerella</taxon>
    </lineage>
</organism>